<dbReference type="EMBL" id="RBZP01000006">
    <property type="protein sequence ID" value="RKQ33575.1"/>
    <property type="molecule type" value="Genomic_DNA"/>
</dbReference>
<dbReference type="Pfam" id="PF08671">
    <property type="entry name" value="SinI"/>
    <property type="match status" value="1"/>
</dbReference>
<evidence type="ECO:0000313" key="2">
    <source>
        <dbReference type="EMBL" id="RKQ33575.1"/>
    </source>
</evidence>
<proteinExistence type="predicted"/>
<keyword evidence="2" id="KW-0238">DNA-binding</keyword>
<evidence type="ECO:0000259" key="1">
    <source>
        <dbReference type="PROSITE" id="PS51500"/>
    </source>
</evidence>
<dbReference type="OrthoDB" id="2928633at2"/>
<organism evidence="2 3">
    <name type="scientific">Oceanobacillus halophilus</name>
    <dbReference type="NCBI Taxonomy" id="930130"/>
    <lineage>
        <taxon>Bacteria</taxon>
        <taxon>Bacillati</taxon>
        <taxon>Bacillota</taxon>
        <taxon>Bacilli</taxon>
        <taxon>Bacillales</taxon>
        <taxon>Bacillaceae</taxon>
        <taxon>Oceanobacillus</taxon>
    </lineage>
</organism>
<reference evidence="2 3" key="1">
    <citation type="journal article" date="2016" name="Int. J. Syst. Evol. Microbiol.">
        <title>Oceanobacillus halophilus sp. nov., a novel moderately halophilic bacterium from a hypersaline lake.</title>
        <authorList>
            <person name="Amoozegar M.A."/>
            <person name="Bagheri M."/>
            <person name="Makhdoumi A."/>
            <person name="Nikou M.M."/>
            <person name="Fazeli S.A.S."/>
            <person name="Schumann P."/>
            <person name="Sproer C."/>
            <person name="Sanchez-Porro C."/>
            <person name="Ventosa A."/>
        </authorList>
    </citation>
    <scope>NUCLEOTIDE SEQUENCE [LARGE SCALE GENOMIC DNA]</scope>
    <source>
        <strain evidence="2 3">DSM 23996</strain>
    </source>
</reference>
<sequence length="51" mass="5872">MVKEVNAELDQEWVKLILEAKKIGLSLEEVQAYLRKGGKKETEKEVPSIWS</sequence>
<protein>
    <submittedName>
        <fullName evidence="2">DNA-binding anti-repressor SinI</fullName>
    </submittedName>
</protein>
<evidence type="ECO:0000313" key="3">
    <source>
        <dbReference type="Proteomes" id="UP000269301"/>
    </source>
</evidence>
<dbReference type="GO" id="GO:0006355">
    <property type="term" value="P:regulation of DNA-templated transcription"/>
    <property type="evidence" value="ECO:0007669"/>
    <property type="project" value="InterPro"/>
</dbReference>
<comment type="caution">
    <text evidence="2">The sequence shown here is derived from an EMBL/GenBank/DDBJ whole genome shotgun (WGS) entry which is preliminary data.</text>
</comment>
<dbReference type="Proteomes" id="UP000269301">
    <property type="component" value="Unassembled WGS sequence"/>
</dbReference>
<name>A0A495A287_9BACI</name>
<dbReference type="RefSeq" id="WP_121204305.1">
    <property type="nucleotide sequence ID" value="NZ_RBZP01000006.1"/>
</dbReference>
<dbReference type="GO" id="GO:0003677">
    <property type="term" value="F:DNA binding"/>
    <property type="evidence" value="ECO:0007669"/>
    <property type="project" value="UniProtKB-KW"/>
</dbReference>
<gene>
    <name evidence="2" type="primary">sinI</name>
    <name evidence="2" type="ORF">D8M06_10230</name>
</gene>
<dbReference type="InterPro" id="IPR036281">
    <property type="entry name" value="SinR/SinI_dimer_dom_sf"/>
</dbReference>
<dbReference type="GO" id="GO:0046983">
    <property type="term" value="F:protein dimerization activity"/>
    <property type="evidence" value="ECO:0007669"/>
    <property type="project" value="InterPro"/>
</dbReference>
<dbReference type="PROSITE" id="PS51500">
    <property type="entry name" value="SIN"/>
    <property type="match status" value="1"/>
</dbReference>
<dbReference type="SUPFAM" id="SSF47406">
    <property type="entry name" value="SinR repressor dimerisation domain-like"/>
    <property type="match status" value="1"/>
</dbReference>
<feature type="domain" description="Sin" evidence="1">
    <location>
        <begin position="1"/>
        <end position="38"/>
    </location>
</feature>
<dbReference type="AlphaFoldDB" id="A0A495A287"/>
<keyword evidence="3" id="KW-1185">Reference proteome</keyword>
<accession>A0A495A287</accession>
<dbReference type="InterPro" id="IPR010981">
    <property type="entry name" value="SinR/SinI_dimer_dom"/>
</dbReference>